<reference evidence="3" key="2">
    <citation type="submission" date="2021-09" db="EMBL/GenBank/DDBJ databases">
        <authorList>
            <person name="Gilroy R."/>
        </authorList>
    </citation>
    <scope>NUCLEOTIDE SEQUENCE</scope>
    <source>
        <strain evidence="3">CHK121-7720</strain>
    </source>
</reference>
<feature type="domain" description="Outer membrane protein beta-barrel" evidence="2">
    <location>
        <begin position="19"/>
        <end position="180"/>
    </location>
</feature>
<feature type="signal peptide" evidence="1">
    <location>
        <begin position="1"/>
        <end position="20"/>
    </location>
</feature>
<evidence type="ECO:0000259" key="2">
    <source>
        <dbReference type="Pfam" id="PF13568"/>
    </source>
</evidence>
<sequence length="200" mass="22310">MKKILLTVVAAVVCVSGAFAQLSMGPKVGLNVSSVTGDGTKYRAGVNVGIFGNYRINRLFAIQPEFLYSMQGAAFDDVTILSQTLKSNYTSHYIDIPVLLKVYPWKGLNVQVGPQFGFCVDDEYKLKVNDEEISSKDLEQYGYDTKARTFDFAIALGLGYEFDFGMTIDARYNFGLTNIYEEGDGKNTMFMLSLGYKFDF</sequence>
<dbReference type="EMBL" id="DYUD01000029">
    <property type="protein sequence ID" value="HJG89953.1"/>
    <property type="molecule type" value="Genomic_DNA"/>
</dbReference>
<dbReference type="RefSeq" id="WP_273307019.1">
    <property type="nucleotide sequence ID" value="NZ_DYUD01000029.1"/>
</dbReference>
<dbReference type="SUPFAM" id="SSF56925">
    <property type="entry name" value="OMPA-like"/>
    <property type="match status" value="1"/>
</dbReference>
<feature type="chain" id="PRO_5038057715" evidence="1">
    <location>
        <begin position="21"/>
        <end position="200"/>
    </location>
</feature>
<dbReference type="Pfam" id="PF13568">
    <property type="entry name" value="OMP_b-brl_2"/>
    <property type="match status" value="1"/>
</dbReference>
<dbReference type="InterPro" id="IPR025665">
    <property type="entry name" value="Beta-barrel_OMP_2"/>
</dbReference>
<accession>A0A921MSQ2</accession>
<evidence type="ECO:0000313" key="3">
    <source>
        <dbReference type="EMBL" id="HJG89953.1"/>
    </source>
</evidence>
<gene>
    <name evidence="3" type="ORF">K8U91_10855</name>
</gene>
<keyword evidence="1" id="KW-0732">Signal</keyword>
<evidence type="ECO:0000313" key="4">
    <source>
        <dbReference type="Proteomes" id="UP000757103"/>
    </source>
</evidence>
<dbReference type="AlphaFoldDB" id="A0A921MSQ2"/>
<dbReference type="InterPro" id="IPR011250">
    <property type="entry name" value="OMP/PagP_B-barrel"/>
</dbReference>
<dbReference type="Gene3D" id="2.40.160.20">
    <property type="match status" value="1"/>
</dbReference>
<proteinExistence type="predicted"/>
<name>A0A921MSQ2_9BACT</name>
<dbReference type="Proteomes" id="UP000757103">
    <property type="component" value="Unassembled WGS sequence"/>
</dbReference>
<evidence type="ECO:0000256" key="1">
    <source>
        <dbReference type="SAM" id="SignalP"/>
    </source>
</evidence>
<organism evidence="3 4">
    <name type="scientific">Barnesiella viscericola</name>
    <dbReference type="NCBI Taxonomy" id="397865"/>
    <lineage>
        <taxon>Bacteria</taxon>
        <taxon>Pseudomonadati</taxon>
        <taxon>Bacteroidota</taxon>
        <taxon>Bacteroidia</taxon>
        <taxon>Bacteroidales</taxon>
        <taxon>Barnesiellaceae</taxon>
        <taxon>Barnesiella</taxon>
    </lineage>
</organism>
<comment type="caution">
    <text evidence="3">The sequence shown here is derived from an EMBL/GenBank/DDBJ whole genome shotgun (WGS) entry which is preliminary data.</text>
</comment>
<reference evidence="3" key="1">
    <citation type="journal article" date="2021" name="PeerJ">
        <title>Extensive microbial diversity within the chicken gut microbiome revealed by metagenomics and culture.</title>
        <authorList>
            <person name="Gilroy R."/>
            <person name="Ravi A."/>
            <person name="Getino M."/>
            <person name="Pursley I."/>
            <person name="Horton D.L."/>
            <person name="Alikhan N.F."/>
            <person name="Baker D."/>
            <person name="Gharbi K."/>
            <person name="Hall N."/>
            <person name="Watson M."/>
            <person name="Adriaenssens E.M."/>
            <person name="Foster-Nyarko E."/>
            <person name="Jarju S."/>
            <person name="Secka A."/>
            <person name="Antonio M."/>
            <person name="Oren A."/>
            <person name="Chaudhuri R.R."/>
            <person name="La Ragione R."/>
            <person name="Hildebrand F."/>
            <person name="Pallen M.J."/>
        </authorList>
    </citation>
    <scope>NUCLEOTIDE SEQUENCE</scope>
    <source>
        <strain evidence="3">CHK121-7720</strain>
    </source>
</reference>
<protein>
    <submittedName>
        <fullName evidence="3">PorT family protein</fullName>
    </submittedName>
</protein>